<dbReference type="Proteomes" id="UP000738349">
    <property type="component" value="Unassembled WGS sequence"/>
</dbReference>
<protein>
    <recommendedName>
        <fullName evidence="2">Zn(2)-C6 fungal-type domain-containing protein</fullName>
    </recommendedName>
</protein>
<gene>
    <name evidence="3" type="ORF">EDB81DRAFT_830654</name>
</gene>
<feature type="domain" description="Zn(2)-C6 fungal-type" evidence="2">
    <location>
        <begin position="71"/>
        <end position="99"/>
    </location>
</feature>
<reference evidence="3" key="1">
    <citation type="journal article" date="2021" name="Nat. Commun.">
        <title>Genetic determinants of endophytism in the Arabidopsis root mycobiome.</title>
        <authorList>
            <person name="Mesny F."/>
            <person name="Miyauchi S."/>
            <person name="Thiergart T."/>
            <person name="Pickel B."/>
            <person name="Atanasova L."/>
            <person name="Karlsson M."/>
            <person name="Huettel B."/>
            <person name="Barry K.W."/>
            <person name="Haridas S."/>
            <person name="Chen C."/>
            <person name="Bauer D."/>
            <person name="Andreopoulos W."/>
            <person name="Pangilinan J."/>
            <person name="LaButti K."/>
            <person name="Riley R."/>
            <person name="Lipzen A."/>
            <person name="Clum A."/>
            <person name="Drula E."/>
            <person name="Henrissat B."/>
            <person name="Kohler A."/>
            <person name="Grigoriev I.V."/>
            <person name="Martin F.M."/>
            <person name="Hacquard S."/>
        </authorList>
    </citation>
    <scope>NUCLEOTIDE SEQUENCE</scope>
    <source>
        <strain evidence="3">MPI-CAGE-AT-0147</strain>
    </source>
</reference>
<proteinExistence type="predicted"/>
<organism evidence="3 4">
    <name type="scientific">Dactylonectria macrodidyma</name>
    <dbReference type="NCBI Taxonomy" id="307937"/>
    <lineage>
        <taxon>Eukaryota</taxon>
        <taxon>Fungi</taxon>
        <taxon>Dikarya</taxon>
        <taxon>Ascomycota</taxon>
        <taxon>Pezizomycotina</taxon>
        <taxon>Sordariomycetes</taxon>
        <taxon>Hypocreomycetidae</taxon>
        <taxon>Hypocreales</taxon>
        <taxon>Nectriaceae</taxon>
        <taxon>Dactylonectria</taxon>
    </lineage>
</organism>
<dbReference type="OrthoDB" id="5126878at2759"/>
<sequence>MRRRAQANAIGSTHSLHAWNQLARGQFSLEVRCPDSWRVTKLPCLASSAGLQTQTHEPQGPMVNIGGRSKGCSTCRRRRVKCDESRPICRRCQRWNFECDGPRTTTFIHAEGVTSSERLVERTGSATLGIRSASDLANPRPLLQRALGVVGFDVFICYTRDHLLRDGLIVSVIADIEPLDMLRSESIVANRRVSHQALLSFVTILFGEKHHQVDIARRGYAMYSVALTRLNEALSDTTRHNSDEIIVAVATLAISECLVPSGKNNYLNHMMGLQRLIDLQEPGAFWPSKPYGFRIGVRFMILFASMLLKNPCIFARPEWKSAMRVGASPKQLQEQALYDILADCTVLLAKRENIVARDLDVARAAQQVREVEDQGRALHAQLCTWRRSWDSETTSGTSGISATFPGVASTSSAPASDSIPSMIIGTKVLSRAMVVELILFDVALVTLLQILVSLPREALQGHSFLRGATAPQNGTESAKEDYASQERLAALEACRCVRSYVEGGQYLDASVPPILHWAIATALRSLHCDTSVEATWLRELVTPKGQQVVAVGLWKNYQWLSSLTK</sequence>
<dbReference type="SMART" id="SM00066">
    <property type="entry name" value="GAL4"/>
    <property type="match status" value="1"/>
</dbReference>
<dbReference type="GO" id="GO:0008270">
    <property type="term" value="F:zinc ion binding"/>
    <property type="evidence" value="ECO:0007669"/>
    <property type="project" value="InterPro"/>
</dbReference>
<dbReference type="PROSITE" id="PS00463">
    <property type="entry name" value="ZN2_CY6_FUNGAL_1"/>
    <property type="match status" value="1"/>
</dbReference>
<dbReference type="Gene3D" id="4.10.240.10">
    <property type="entry name" value="Zn(2)-C6 fungal-type DNA-binding domain"/>
    <property type="match status" value="1"/>
</dbReference>
<evidence type="ECO:0000256" key="1">
    <source>
        <dbReference type="ARBA" id="ARBA00023242"/>
    </source>
</evidence>
<evidence type="ECO:0000259" key="2">
    <source>
        <dbReference type="PROSITE" id="PS50048"/>
    </source>
</evidence>
<dbReference type="SUPFAM" id="SSF57701">
    <property type="entry name" value="Zn2/Cys6 DNA-binding domain"/>
    <property type="match status" value="1"/>
</dbReference>
<evidence type="ECO:0000313" key="4">
    <source>
        <dbReference type="Proteomes" id="UP000738349"/>
    </source>
</evidence>
<dbReference type="Pfam" id="PF00172">
    <property type="entry name" value="Zn_clus"/>
    <property type="match status" value="1"/>
</dbReference>
<dbReference type="PANTHER" id="PTHR38111">
    <property type="entry name" value="ZN(2)-C6 FUNGAL-TYPE DOMAIN-CONTAINING PROTEIN-RELATED"/>
    <property type="match status" value="1"/>
</dbReference>
<dbReference type="PANTHER" id="PTHR38111:SF2">
    <property type="entry name" value="FINGER DOMAIN PROTEIN, PUTATIVE (AFU_ORTHOLOGUE AFUA_1G01560)-RELATED"/>
    <property type="match status" value="1"/>
</dbReference>
<dbReference type="GO" id="GO:0000981">
    <property type="term" value="F:DNA-binding transcription factor activity, RNA polymerase II-specific"/>
    <property type="evidence" value="ECO:0007669"/>
    <property type="project" value="InterPro"/>
</dbReference>
<accession>A0A9P9D1V2</accession>
<dbReference type="InterPro" id="IPR053178">
    <property type="entry name" value="Osmoadaptation_assoc"/>
</dbReference>
<dbReference type="InterPro" id="IPR036864">
    <property type="entry name" value="Zn2-C6_fun-type_DNA-bd_sf"/>
</dbReference>
<name>A0A9P9D1V2_9HYPO</name>
<dbReference type="InterPro" id="IPR001138">
    <property type="entry name" value="Zn2Cys6_DnaBD"/>
</dbReference>
<keyword evidence="1" id="KW-0539">Nucleus</keyword>
<dbReference type="EMBL" id="JAGMUV010000042">
    <property type="protein sequence ID" value="KAH7111190.1"/>
    <property type="molecule type" value="Genomic_DNA"/>
</dbReference>
<comment type="caution">
    <text evidence="3">The sequence shown here is derived from an EMBL/GenBank/DDBJ whole genome shotgun (WGS) entry which is preliminary data.</text>
</comment>
<evidence type="ECO:0000313" key="3">
    <source>
        <dbReference type="EMBL" id="KAH7111190.1"/>
    </source>
</evidence>
<dbReference type="PROSITE" id="PS50048">
    <property type="entry name" value="ZN2_CY6_FUNGAL_2"/>
    <property type="match status" value="1"/>
</dbReference>
<keyword evidence="4" id="KW-1185">Reference proteome</keyword>
<dbReference type="AlphaFoldDB" id="A0A9P9D1V2"/>
<dbReference type="CDD" id="cd00067">
    <property type="entry name" value="GAL4"/>
    <property type="match status" value="1"/>
</dbReference>